<comment type="caution">
    <text evidence="1">The sequence shown here is derived from an EMBL/GenBank/DDBJ whole genome shotgun (WGS) entry which is preliminary data.</text>
</comment>
<sequence length="222" mass="25105">MSLNWAGWVCRQITLCIETLLDGANLSRKATENDKNGGYGENFAFLAPWEQKLPLFGALRHRELGHVRTKIKIFSPKTSGQNLANWPRSGPSLQRDYQGSYRAAQLKDRSHRRELLSGFPRGCLLHSVLSMGFIDATAGWQIYLVLDLTRRHDATSQTAPLPLTAALSSGVLDCGQEIRYSRGLADVHPYHDNFKSFFENQHPKAADSEEQHRAFESIHWKT</sequence>
<name>A0AAW0AJE6_9AGAR</name>
<keyword evidence="2" id="KW-1185">Reference proteome</keyword>
<dbReference type="Proteomes" id="UP001362999">
    <property type="component" value="Unassembled WGS sequence"/>
</dbReference>
<reference evidence="1 2" key="1">
    <citation type="journal article" date="2024" name="J Genomics">
        <title>Draft genome sequencing and assembly of Favolaschia claudopus CIRM-BRFM 2984 isolated from oak limbs.</title>
        <authorList>
            <person name="Navarro D."/>
            <person name="Drula E."/>
            <person name="Chaduli D."/>
            <person name="Cazenave R."/>
            <person name="Ahrendt S."/>
            <person name="Wang J."/>
            <person name="Lipzen A."/>
            <person name="Daum C."/>
            <person name="Barry K."/>
            <person name="Grigoriev I.V."/>
            <person name="Favel A."/>
            <person name="Rosso M.N."/>
            <person name="Martin F."/>
        </authorList>
    </citation>
    <scope>NUCLEOTIDE SEQUENCE [LARGE SCALE GENOMIC DNA]</scope>
    <source>
        <strain evidence="1 2">CIRM-BRFM 2984</strain>
    </source>
</reference>
<dbReference type="EMBL" id="JAWWNJ010000060">
    <property type="protein sequence ID" value="KAK7013197.1"/>
    <property type="molecule type" value="Genomic_DNA"/>
</dbReference>
<organism evidence="1 2">
    <name type="scientific">Favolaschia claudopus</name>
    <dbReference type="NCBI Taxonomy" id="2862362"/>
    <lineage>
        <taxon>Eukaryota</taxon>
        <taxon>Fungi</taxon>
        <taxon>Dikarya</taxon>
        <taxon>Basidiomycota</taxon>
        <taxon>Agaricomycotina</taxon>
        <taxon>Agaricomycetes</taxon>
        <taxon>Agaricomycetidae</taxon>
        <taxon>Agaricales</taxon>
        <taxon>Marasmiineae</taxon>
        <taxon>Mycenaceae</taxon>
        <taxon>Favolaschia</taxon>
    </lineage>
</organism>
<accession>A0AAW0AJE6</accession>
<evidence type="ECO:0000313" key="1">
    <source>
        <dbReference type="EMBL" id="KAK7013197.1"/>
    </source>
</evidence>
<gene>
    <name evidence="1" type="ORF">R3P38DRAFT_2788551</name>
</gene>
<dbReference type="AlphaFoldDB" id="A0AAW0AJE6"/>
<proteinExistence type="predicted"/>
<protein>
    <submittedName>
        <fullName evidence="1">Uncharacterized protein</fullName>
    </submittedName>
</protein>
<evidence type="ECO:0000313" key="2">
    <source>
        <dbReference type="Proteomes" id="UP001362999"/>
    </source>
</evidence>